<evidence type="ECO:0000256" key="3">
    <source>
        <dbReference type="ARBA" id="ARBA00023125"/>
    </source>
</evidence>
<evidence type="ECO:0000256" key="2">
    <source>
        <dbReference type="ARBA" id="ARBA00023015"/>
    </source>
</evidence>
<dbReference type="PROSITE" id="PS50066">
    <property type="entry name" value="MADS_BOX_2"/>
    <property type="match status" value="1"/>
</dbReference>
<evidence type="ECO:0000256" key="5">
    <source>
        <dbReference type="ARBA" id="ARBA00023242"/>
    </source>
</evidence>
<keyword evidence="5" id="KW-0539">Nucleus</keyword>
<evidence type="ECO:0000313" key="8">
    <source>
        <dbReference type="Proteomes" id="UP001188597"/>
    </source>
</evidence>
<keyword evidence="4" id="KW-0804">Transcription</keyword>
<dbReference type="InterPro" id="IPR036879">
    <property type="entry name" value="TF_MADSbox_sf"/>
</dbReference>
<evidence type="ECO:0000256" key="1">
    <source>
        <dbReference type="ARBA" id="ARBA00004123"/>
    </source>
</evidence>
<feature type="domain" description="MADS-box" evidence="6">
    <location>
        <begin position="1"/>
        <end position="33"/>
    </location>
</feature>
<evidence type="ECO:0000256" key="4">
    <source>
        <dbReference type="ARBA" id="ARBA00023163"/>
    </source>
</evidence>
<dbReference type="Gene3D" id="3.40.1810.10">
    <property type="entry name" value="Transcription factor, MADS-box"/>
    <property type="match status" value="1"/>
</dbReference>
<gene>
    <name evidence="7" type="ORF">RJ639_033007</name>
</gene>
<protein>
    <recommendedName>
        <fullName evidence="6">MADS-box domain-containing protein</fullName>
    </recommendedName>
</protein>
<dbReference type="AlphaFoldDB" id="A0AA88XCM2"/>
<dbReference type="GO" id="GO:0046983">
    <property type="term" value="F:protein dimerization activity"/>
    <property type="evidence" value="ECO:0007669"/>
    <property type="project" value="InterPro"/>
</dbReference>
<accession>A0AA88XCM2</accession>
<keyword evidence="8" id="KW-1185">Reference proteome</keyword>
<sequence>MKKARKLSILCDVQVAVVFFSSSGKLYESCAGANRIIWRICVVDLRVAEEEDTGCDADVGCGFEGESGLLLRHGMYVHPLVTLSVYFNMLTDVIDVLKDVKSKLEDDVAANITLPCHILLYKT</sequence>
<organism evidence="7 8">
    <name type="scientific">Escallonia herrerae</name>
    <dbReference type="NCBI Taxonomy" id="1293975"/>
    <lineage>
        <taxon>Eukaryota</taxon>
        <taxon>Viridiplantae</taxon>
        <taxon>Streptophyta</taxon>
        <taxon>Embryophyta</taxon>
        <taxon>Tracheophyta</taxon>
        <taxon>Spermatophyta</taxon>
        <taxon>Magnoliopsida</taxon>
        <taxon>eudicotyledons</taxon>
        <taxon>Gunneridae</taxon>
        <taxon>Pentapetalae</taxon>
        <taxon>asterids</taxon>
        <taxon>campanulids</taxon>
        <taxon>Escalloniales</taxon>
        <taxon>Escalloniaceae</taxon>
        <taxon>Escallonia</taxon>
    </lineage>
</organism>
<keyword evidence="3" id="KW-0238">DNA-binding</keyword>
<dbReference type="Pfam" id="PF00319">
    <property type="entry name" value="SRF-TF"/>
    <property type="match status" value="1"/>
</dbReference>
<dbReference type="GO" id="GO:0003677">
    <property type="term" value="F:DNA binding"/>
    <property type="evidence" value="ECO:0007669"/>
    <property type="project" value="UniProtKB-KW"/>
</dbReference>
<dbReference type="Proteomes" id="UP001188597">
    <property type="component" value="Unassembled WGS sequence"/>
</dbReference>
<dbReference type="SUPFAM" id="SSF55455">
    <property type="entry name" value="SRF-like"/>
    <property type="match status" value="1"/>
</dbReference>
<dbReference type="GO" id="GO:0005634">
    <property type="term" value="C:nucleus"/>
    <property type="evidence" value="ECO:0007669"/>
    <property type="project" value="UniProtKB-SubCell"/>
</dbReference>
<reference evidence="7" key="1">
    <citation type="submission" date="2022-12" db="EMBL/GenBank/DDBJ databases">
        <title>Draft genome assemblies for two species of Escallonia (Escalloniales).</title>
        <authorList>
            <person name="Chanderbali A."/>
            <person name="Dervinis C."/>
            <person name="Anghel I."/>
            <person name="Soltis D."/>
            <person name="Soltis P."/>
            <person name="Zapata F."/>
        </authorList>
    </citation>
    <scope>NUCLEOTIDE SEQUENCE</scope>
    <source>
        <strain evidence="7">UCBG64.0493</strain>
        <tissue evidence="7">Leaf</tissue>
    </source>
</reference>
<evidence type="ECO:0000259" key="6">
    <source>
        <dbReference type="PROSITE" id="PS50066"/>
    </source>
</evidence>
<comment type="caution">
    <text evidence="7">The sequence shown here is derived from an EMBL/GenBank/DDBJ whole genome shotgun (WGS) entry which is preliminary data.</text>
</comment>
<dbReference type="EMBL" id="JAVXUP010000164">
    <property type="protein sequence ID" value="KAK3035870.1"/>
    <property type="molecule type" value="Genomic_DNA"/>
</dbReference>
<proteinExistence type="predicted"/>
<comment type="subcellular location">
    <subcellularLocation>
        <location evidence="1">Nucleus</location>
    </subcellularLocation>
</comment>
<dbReference type="InterPro" id="IPR002100">
    <property type="entry name" value="TF_MADSbox"/>
</dbReference>
<evidence type="ECO:0000313" key="7">
    <source>
        <dbReference type="EMBL" id="KAK3035870.1"/>
    </source>
</evidence>
<keyword evidence="2" id="KW-0805">Transcription regulation</keyword>
<name>A0AA88XCM2_9ASTE</name>